<evidence type="ECO:0000313" key="2">
    <source>
        <dbReference type="Proteomes" id="UP001266305"/>
    </source>
</evidence>
<evidence type="ECO:0000313" key="1">
    <source>
        <dbReference type="EMBL" id="KAK2115008.1"/>
    </source>
</evidence>
<sequence length="84" mass="9472">MKGKALIRPVLNLRTVNLCIVMDGARISSVTAVEIMKEEERQPTPMIQLAEWSCRHTWVVSECPEQLPRAMFQCCAFGCFTASL</sequence>
<reference evidence="1 2" key="1">
    <citation type="submission" date="2023-05" db="EMBL/GenBank/DDBJ databases">
        <title>B98-5 Cell Line De Novo Hybrid Assembly: An Optical Mapping Approach.</title>
        <authorList>
            <person name="Kananen K."/>
            <person name="Auerbach J.A."/>
            <person name="Kautto E."/>
            <person name="Blachly J.S."/>
        </authorList>
    </citation>
    <scope>NUCLEOTIDE SEQUENCE [LARGE SCALE GENOMIC DNA]</scope>
    <source>
        <strain evidence="1">B95-8</strain>
        <tissue evidence="1">Cell line</tissue>
    </source>
</reference>
<organism evidence="1 2">
    <name type="scientific">Saguinus oedipus</name>
    <name type="common">Cotton-top tamarin</name>
    <name type="synonym">Oedipomidas oedipus</name>
    <dbReference type="NCBI Taxonomy" id="9490"/>
    <lineage>
        <taxon>Eukaryota</taxon>
        <taxon>Metazoa</taxon>
        <taxon>Chordata</taxon>
        <taxon>Craniata</taxon>
        <taxon>Vertebrata</taxon>
        <taxon>Euteleostomi</taxon>
        <taxon>Mammalia</taxon>
        <taxon>Eutheria</taxon>
        <taxon>Euarchontoglires</taxon>
        <taxon>Primates</taxon>
        <taxon>Haplorrhini</taxon>
        <taxon>Platyrrhini</taxon>
        <taxon>Cebidae</taxon>
        <taxon>Callitrichinae</taxon>
        <taxon>Saguinus</taxon>
    </lineage>
</organism>
<comment type="caution">
    <text evidence="1">The sequence shown here is derived from an EMBL/GenBank/DDBJ whole genome shotgun (WGS) entry which is preliminary data.</text>
</comment>
<dbReference type="Proteomes" id="UP001266305">
    <property type="component" value="Unassembled WGS sequence"/>
</dbReference>
<keyword evidence="2" id="KW-1185">Reference proteome</keyword>
<protein>
    <submittedName>
        <fullName evidence="1">Uncharacterized protein</fullName>
    </submittedName>
</protein>
<gene>
    <name evidence="1" type="ORF">P7K49_005633</name>
</gene>
<name>A0ABQ9W037_SAGOE</name>
<proteinExistence type="predicted"/>
<dbReference type="EMBL" id="JASSZA010000003">
    <property type="protein sequence ID" value="KAK2115008.1"/>
    <property type="molecule type" value="Genomic_DNA"/>
</dbReference>
<accession>A0ABQ9W037</accession>